<keyword evidence="2" id="KW-1185">Reference proteome</keyword>
<protein>
    <submittedName>
        <fullName evidence="1">Uncharacterized protein</fullName>
    </submittedName>
</protein>
<name>A0A5J5CAK3_9PERO</name>
<dbReference type="EMBL" id="VOFY01002690">
    <property type="protein sequence ID" value="KAA8577509.1"/>
    <property type="molecule type" value="Genomic_DNA"/>
</dbReference>
<gene>
    <name evidence="1" type="ORF">FQN60_015364</name>
</gene>
<proteinExistence type="predicted"/>
<accession>A0A5J5CAK3</accession>
<dbReference type="AlphaFoldDB" id="A0A5J5CAK3"/>
<reference evidence="1 2" key="1">
    <citation type="submission" date="2019-08" db="EMBL/GenBank/DDBJ databases">
        <title>A chromosome-level genome assembly, high-density linkage maps, and genome scans reveal the genomic architecture of hybrid incompatibilities underlying speciation via character displacement in darters (Percidae: Etheostominae).</title>
        <authorList>
            <person name="Moran R.L."/>
            <person name="Catchen J.M."/>
            <person name="Fuller R.C."/>
        </authorList>
    </citation>
    <scope>NUCLEOTIDE SEQUENCE [LARGE SCALE GENOMIC DNA]</scope>
    <source>
        <strain evidence="1">EspeVRDwgs_2016</strain>
        <tissue evidence="1">Muscle</tissue>
    </source>
</reference>
<sequence length="82" mass="9623">MGEHINISSAWTVIYLRGTVRPVSTSAPKRVMDVEWGFMFLGEGFRGLRHPWLKKEMDCLQIFHYYTVLTVRVTSQQNWDCT</sequence>
<organism evidence="1 2">
    <name type="scientific">Etheostoma spectabile</name>
    <name type="common">orangethroat darter</name>
    <dbReference type="NCBI Taxonomy" id="54343"/>
    <lineage>
        <taxon>Eukaryota</taxon>
        <taxon>Metazoa</taxon>
        <taxon>Chordata</taxon>
        <taxon>Craniata</taxon>
        <taxon>Vertebrata</taxon>
        <taxon>Euteleostomi</taxon>
        <taxon>Actinopterygii</taxon>
        <taxon>Neopterygii</taxon>
        <taxon>Teleostei</taxon>
        <taxon>Neoteleostei</taxon>
        <taxon>Acanthomorphata</taxon>
        <taxon>Eupercaria</taxon>
        <taxon>Perciformes</taxon>
        <taxon>Percoidei</taxon>
        <taxon>Percidae</taxon>
        <taxon>Etheostomatinae</taxon>
        <taxon>Etheostoma</taxon>
    </lineage>
</organism>
<evidence type="ECO:0000313" key="2">
    <source>
        <dbReference type="Proteomes" id="UP000327493"/>
    </source>
</evidence>
<dbReference type="Proteomes" id="UP000327493">
    <property type="component" value="Unassembled WGS sequence"/>
</dbReference>
<comment type="caution">
    <text evidence="1">The sequence shown here is derived from an EMBL/GenBank/DDBJ whole genome shotgun (WGS) entry which is preliminary data.</text>
</comment>
<evidence type="ECO:0000313" key="1">
    <source>
        <dbReference type="EMBL" id="KAA8577509.1"/>
    </source>
</evidence>